<keyword evidence="3" id="KW-0378">Hydrolase</keyword>
<protein>
    <submittedName>
        <fullName evidence="3">Alpha/beta hydrolase</fullName>
    </submittedName>
</protein>
<proteinExistence type="predicted"/>
<dbReference type="GO" id="GO:0016787">
    <property type="term" value="F:hydrolase activity"/>
    <property type="evidence" value="ECO:0007669"/>
    <property type="project" value="UniProtKB-KW"/>
</dbReference>
<dbReference type="InterPro" id="IPR050228">
    <property type="entry name" value="Carboxylesterase_BioH"/>
</dbReference>
<name>A0A2X0KD42_9ACTN</name>
<accession>A0A2X0KD42</accession>
<dbReference type="OrthoDB" id="3601922at2"/>
<feature type="domain" description="AB hydrolase-1" evidence="2">
    <location>
        <begin position="79"/>
        <end position="309"/>
    </location>
</feature>
<feature type="compositionally biased region" description="Basic and acidic residues" evidence="1">
    <location>
        <begin position="1"/>
        <end position="10"/>
    </location>
</feature>
<evidence type="ECO:0000259" key="2">
    <source>
        <dbReference type="Pfam" id="PF00561"/>
    </source>
</evidence>
<dbReference type="PANTHER" id="PTHR43194:SF5">
    <property type="entry name" value="PIMELOYL-[ACYL-CARRIER PROTEIN] METHYL ESTER ESTERASE"/>
    <property type="match status" value="1"/>
</dbReference>
<dbReference type="Proteomes" id="UP000248889">
    <property type="component" value="Unassembled WGS sequence"/>
</dbReference>
<dbReference type="SUPFAM" id="SSF53474">
    <property type="entry name" value="alpha/beta-Hydrolases"/>
    <property type="match status" value="1"/>
</dbReference>
<feature type="compositionally biased region" description="Low complexity" evidence="1">
    <location>
        <begin position="38"/>
        <end position="47"/>
    </location>
</feature>
<keyword evidence="4" id="KW-1185">Reference proteome</keyword>
<evidence type="ECO:0000313" key="3">
    <source>
        <dbReference type="EMBL" id="RAG85129.1"/>
    </source>
</evidence>
<dbReference type="PANTHER" id="PTHR43194">
    <property type="entry name" value="HYDROLASE ALPHA/BETA FOLD FAMILY"/>
    <property type="match status" value="1"/>
</dbReference>
<dbReference type="PRINTS" id="PR00111">
    <property type="entry name" value="ABHYDROLASE"/>
</dbReference>
<dbReference type="AlphaFoldDB" id="A0A2X0KD42"/>
<dbReference type="InterPro" id="IPR000073">
    <property type="entry name" value="AB_hydrolase_1"/>
</dbReference>
<dbReference type="EMBL" id="QKYN01000051">
    <property type="protein sequence ID" value="RAG85129.1"/>
    <property type="molecule type" value="Genomic_DNA"/>
</dbReference>
<evidence type="ECO:0000313" key="4">
    <source>
        <dbReference type="Proteomes" id="UP000248889"/>
    </source>
</evidence>
<gene>
    <name evidence="3" type="ORF">DN069_13455</name>
</gene>
<dbReference type="Gene3D" id="3.40.50.1820">
    <property type="entry name" value="alpha/beta hydrolase"/>
    <property type="match status" value="1"/>
</dbReference>
<reference evidence="3 4" key="1">
    <citation type="submission" date="2018-06" db="EMBL/GenBank/DDBJ databases">
        <title>Streptacidiphilus pinicola sp. nov., isolated from pine grove soil.</title>
        <authorList>
            <person name="Roh S.G."/>
            <person name="Park S."/>
            <person name="Kim M.-K."/>
            <person name="Yun B.-R."/>
            <person name="Park J."/>
            <person name="Kim M.J."/>
            <person name="Kim Y.S."/>
            <person name="Kim S.B."/>
        </authorList>
    </citation>
    <scope>NUCLEOTIDE SEQUENCE [LARGE SCALE GENOMIC DNA]</scope>
    <source>
        <strain evidence="3 4">MMS16-CNU450</strain>
    </source>
</reference>
<comment type="caution">
    <text evidence="3">The sequence shown here is derived from an EMBL/GenBank/DDBJ whole genome shotgun (WGS) entry which is preliminary data.</text>
</comment>
<evidence type="ECO:0000256" key="1">
    <source>
        <dbReference type="SAM" id="MobiDB-lite"/>
    </source>
</evidence>
<feature type="region of interest" description="Disordered" evidence="1">
    <location>
        <begin position="1"/>
        <end position="50"/>
    </location>
</feature>
<dbReference type="InterPro" id="IPR029058">
    <property type="entry name" value="AB_hydrolase_fold"/>
</dbReference>
<organism evidence="3 4">
    <name type="scientific">Streptacidiphilus pinicola</name>
    <dbReference type="NCBI Taxonomy" id="2219663"/>
    <lineage>
        <taxon>Bacteria</taxon>
        <taxon>Bacillati</taxon>
        <taxon>Actinomycetota</taxon>
        <taxon>Actinomycetes</taxon>
        <taxon>Kitasatosporales</taxon>
        <taxon>Streptomycetaceae</taxon>
        <taxon>Streptacidiphilus</taxon>
    </lineage>
</organism>
<sequence length="345" mass="37652">MGRLTDDGQPRRHPRPGVTAAESQGSWALTGRDTVPHATTSATTTSSGGLPPTVVAAHTWQDYRCESRLVFSAAPRIAPVVLVGGAFQTKENWGDVEAEFLTHADVLAVDLPGWGKAGVLPERYGVDFLADALCRILDDTGLTEVNLVGCSYGTAVTYTFAQRHPGRVRRMALIGTTASVPEHARDSFHRGLGLLAAERMEEFADEALDQLMNRGALDRTVAGHRIRRFLHTRLARLRPDEAQQLTTNTRRLLTHRGLDLAAAPTMPVLVTTGEHDHYATPALGQELAAACPDGWFTVITDADHMLPLERGREVSDLCLRFFADRPLTDLAYCPDGKRVSRQTTA</sequence>
<dbReference type="Pfam" id="PF00561">
    <property type="entry name" value="Abhydrolase_1"/>
    <property type="match status" value="1"/>
</dbReference>